<evidence type="ECO:0000259" key="6">
    <source>
        <dbReference type="Pfam" id="PF07992"/>
    </source>
</evidence>
<dbReference type="GO" id="GO:0019646">
    <property type="term" value="P:aerobic electron transport chain"/>
    <property type="evidence" value="ECO:0007669"/>
    <property type="project" value="TreeGrafter"/>
</dbReference>
<proteinExistence type="inferred from homology"/>
<reference evidence="7 8" key="1">
    <citation type="journal article" date="2011" name="J. Bacteriol.">
        <title>Genome sequence of Brevibacillus laterosporus LMG 15441, a pathogen of invertebrates.</title>
        <authorList>
            <person name="Djukic M."/>
            <person name="Poehlein A."/>
            <person name="Thurmer A."/>
            <person name="Daniel R."/>
        </authorList>
    </citation>
    <scope>NUCLEOTIDE SEQUENCE [LARGE SCALE GENOMIC DNA]</scope>
    <source>
        <strain evidence="7 8">LMG 15441</strain>
    </source>
</reference>
<evidence type="ECO:0000256" key="5">
    <source>
        <dbReference type="ARBA" id="ARBA00023002"/>
    </source>
</evidence>
<dbReference type="EMBL" id="CP007806">
    <property type="protein sequence ID" value="AIG28351.1"/>
    <property type="molecule type" value="Genomic_DNA"/>
</dbReference>
<dbReference type="PANTHER" id="PTHR42913">
    <property type="entry name" value="APOPTOSIS-INDUCING FACTOR 1"/>
    <property type="match status" value="1"/>
</dbReference>
<evidence type="ECO:0000256" key="4">
    <source>
        <dbReference type="ARBA" id="ARBA00022827"/>
    </source>
</evidence>
<accession>A0A075RAE2</accession>
<protein>
    <submittedName>
        <fullName evidence="7">NADH dehydrogenase-like protein</fullName>
        <ecNumber evidence="7">1.6.99.-</ecNumber>
    </submittedName>
</protein>
<dbReference type="Pfam" id="PF07992">
    <property type="entry name" value="Pyr_redox_2"/>
    <property type="match status" value="1"/>
</dbReference>
<organism evidence="7 8">
    <name type="scientific">Brevibacillus laterosporus LMG 15441</name>
    <dbReference type="NCBI Taxonomy" id="1042163"/>
    <lineage>
        <taxon>Bacteria</taxon>
        <taxon>Bacillati</taxon>
        <taxon>Bacillota</taxon>
        <taxon>Bacilli</taxon>
        <taxon>Bacillales</taxon>
        <taxon>Paenibacillaceae</taxon>
        <taxon>Brevibacillus</taxon>
    </lineage>
</organism>
<dbReference type="Proteomes" id="UP000005850">
    <property type="component" value="Chromosome"/>
</dbReference>
<sequence>MSTPKILILGAGYGGVTTACELQKKLNHNEAEVTLVSKHDYHYLTTWLHEPAAGTMPASRAQIFLNEIIDKNKVNVIKGTVSNISGEQQKVTLEDGTELEYDYLVIGLGSDPETFGIEGLKENALTIRSINAVQKIKEHIEYMFASYNSEPERTDYLTFVVGGAGFTGIEFSGELVNRIPELCREYNIDPSLVKVYSIEAAPTALPGFDKDLVDYAMNLLSSKGVEFKINTPIKQCTPDGVILATGEEIKSKTVIWTGGVRGNAVVEQSGFEVMRGRVKVDEFMRAPGYENVFVVGDCALIFNAEGRPYPPTAQISIQEGENVARNLKALVRGEKLTMAPFVPNLQGTLASLGKGEGMGIIFNKKKLFGLSAALMKKGSDVRYLYKIGGIGMVMKKIRL</sequence>
<dbReference type="EC" id="1.6.99.-" evidence="7"/>
<evidence type="ECO:0000256" key="2">
    <source>
        <dbReference type="ARBA" id="ARBA00005272"/>
    </source>
</evidence>
<dbReference type="PROSITE" id="PS51257">
    <property type="entry name" value="PROKAR_LIPOPROTEIN"/>
    <property type="match status" value="1"/>
</dbReference>
<evidence type="ECO:0000256" key="3">
    <source>
        <dbReference type="ARBA" id="ARBA00022630"/>
    </source>
</evidence>
<dbReference type="AlphaFoldDB" id="A0A075RAE2"/>
<evidence type="ECO:0000313" key="7">
    <source>
        <dbReference type="EMBL" id="AIG28351.1"/>
    </source>
</evidence>
<gene>
    <name evidence="7" type="ORF">BRLA_c040740</name>
</gene>
<keyword evidence="4" id="KW-0274">FAD</keyword>
<dbReference type="PANTHER" id="PTHR42913:SF3">
    <property type="entry name" value="64 KDA MITOCHONDRIAL NADH DEHYDROGENASE (EUROFUNG)"/>
    <property type="match status" value="1"/>
</dbReference>
<evidence type="ECO:0000256" key="1">
    <source>
        <dbReference type="ARBA" id="ARBA00001974"/>
    </source>
</evidence>
<dbReference type="GO" id="GO:0003955">
    <property type="term" value="F:NAD(P)H dehydrogenase (quinone) activity"/>
    <property type="evidence" value="ECO:0007669"/>
    <property type="project" value="TreeGrafter"/>
</dbReference>
<dbReference type="InterPro" id="IPR051169">
    <property type="entry name" value="NADH-Q_oxidoreductase"/>
</dbReference>
<comment type="similarity">
    <text evidence="2">Belongs to the NADH dehydrogenase family.</text>
</comment>
<keyword evidence="3" id="KW-0285">Flavoprotein</keyword>
<name>A0A075RAE2_BRELA</name>
<dbReference type="eggNOG" id="COG1252">
    <property type="taxonomic scope" value="Bacteria"/>
</dbReference>
<dbReference type="RefSeq" id="WP_003334654.1">
    <property type="nucleotide sequence ID" value="NZ_CP007806.1"/>
</dbReference>
<dbReference type="HOGENOM" id="CLU_021377_7_2_9"/>
<dbReference type="PRINTS" id="PR00411">
    <property type="entry name" value="PNDRDTASEI"/>
</dbReference>
<evidence type="ECO:0000313" key="8">
    <source>
        <dbReference type="Proteomes" id="UP000005850"/>
    </source>
</evidence>
<dbReference type="InterPro" id="IPR023753">
    <property type="entry name" value="FAD/NAD-binding_dom"/>
</dbReference>
<dbReference type="InterPro" id="IPR036188">
    <property type="entry name" value="FAD/NAD-bd_sf"/>
</dbReference>
<keyword evidence="8" id="KW-1185">Reference proteome</keyword>
<keyword evidence="5 7" id="KW-0560">Oxidoreductase</keyword>
<dbReference type="KEGG" id="blr:BRLA_c040740"/>
<feature type="domain" description="FAD/NAD(P)-binding" evidence="6">
    <location>
        <begin position="5"/>
        <end position="320"/>
    </location>
</feature>
<dbReference type="SUPFAM" id="SSF51905">
    <property type="entry name" value="FAD/NAD(P)-binding domain"/>
    <property type="match status" value="2"/>
</dbReference>
<dbReference type="PRINTS" id="PR00368">
    <property type="entry name" value="FADPNR"/>
</dbReference>
<comment type="cofactor">
    <cofactor evidence="1">
        <name>FAD</name>
        <dbReference type="ChEBI" id="CHEBI:57692"/>
    </cofactor>
</comment>
<dbReference type="STRING" id="1042163.BRLA_c040740"/>
<dbReference type="Gene3D" id="3.50.50.100">
    <property type="match status" value="1"/>
</dbReference>